<feature type="transmembrane region" description="Helical" evidence="1">
    <location>
        <begin position="6"/>
        <end position="22"/>
    </location>
</feature>
<accession>A0A0A0KNS5</accession>
<dbReference type="GO" id="GO:0005789">
    <property type="term" value="C:endoplasmic reticulum membrane"/>
    <property type="evidence" value="ECO:0000318"/>
    <property type="project" value="GO_Central"/>
</dbReference>
<dbReference type="OMA" id="KASMWFA"/>
<keyword evidence="3" id="KW-1185">Reference proteome</keyword>
<reference evidence="2 3" key="2">
    <citation type="journal article" date="2009" name="PLoS ONE">
        <title>An integrated genetic and cytogenetic map of the cucumber genome.</title>
        <authorList>
            <person name="Ren Y."/>
            <person name="Zhang Z."/>
            <person name="Liu J."/>
            <person name="Staub J.E."/>
            <person name="Han Y."/>
            <person name="Cheng Z."/>
            <person name="Li X."/>
            <person name="Lu J."/>
            <person name="Miao H."/>
            <person name="Kang H."/>
            <person name="Xie B."/>
            <person name="Gu X."/>
            <person name="Wang X."/>
            <person name="Du Y."/>
            <person name="Jin W."/>
            <person name="Huang S."/>
        </authorList>
    </citation>
    <scope>NUCLEOTIDE SEQUENCE [LARGE SCALE GENOMIC DNA]</scope>
    <source>
        <strain evidence="3">cv. 9930</strain>
    </source>
</reference>
<dbReference type="PANTHER" id="PTHR12701">
    <property type="entry name" value="BCR-ASSOCIATED PROTEIN, BAP"/>
    <property type="match status" value="1"/>
</dbReference>
<feature type="transmembrane region" description="Helical" evidence="1">
    <location>
        <begin position="43"/>
        <end position="64"/>
    </location>
</feature>
<dbReference type="KEGG" id="csv:101213037"/>
<keyword evidence="1" id="KW-0472">Membrane</keyword>
<sequence length="129" mass="14528">MIQVALKLVLAEMALILALLFKNPLRNLIVKGLDRLKQGRGPLVVKSVAATMLVVFASALYNAAAINRRVAEAGILNQTDEILVAYRLLETYTIGFSLFLALIIDRIHNYIRELHRLRATLEERFKVLT</sequence>
<organism evidence="2 3">
    <name type="scientific">Cucumis sativus</name>
    <name type="common">Cucumber</name>
    <dbReference type="NCBI Taxonomy" id="3659"/>
    <lineage>
        <taxon>Eukaryota</taxon>
        <taxon>Viridiplantae</taxon>
        <taxon>Streptophyta</taxon>
        <taxon>Embryophyta</taxon>
        <taxon>Tracheophyta</taxon>
        <taxon>Spermatophyta</taxon>
        <taxon>Magnoliopsida</taxon>
        <taxon>eudicotyledons</taxon>
        <taxon>Gunneridae</taxon>
        <taxon>Pentapetalae</taxon>
        <taxon>rosids</taxon>
        <taxon>fabids</taxon>
        <taxon>Cucurbitales</taxon>
        <taxon>Cucurbitaceae</taxon>
        <taxon>Benincaseae</taxon>
        <taxon>Cucumis</taxon>
    </lineage>
</organism>
<keyword evidence="1" id="KW-0653">Protein transport</keyword>
<keyword evidence="1" id="KW-1133">Transmembrane helix</keyword>
<dbReference type="GO" id="GO:0006886">
    <property type="term" value="P:intracellular protein transport"/>
    <property type="evidence" value="ECO:0007669"/>
    <property type="project" value="UniProtKB-UniRule"/>
</dbReference>
<keyword evidence="1" id="KW-0256">Endoplasmic reticulum</keyword>
<name>A0A0A0KNS5_CUCSA</name>
<keyword evidence="1" id="KW-0813">Transport</keyword>
<keyword evidence="1" id="KW-0812">Transmembrane</keyword>
<protein>
    <recommendedName>
        <fullName evidence="1">Endoplasmic reticulum transmembrane protein</fullName>
    </recommendedName>
</protein>
<gene>
    <name evidence="2" type="ORF">Csa_5G515050</name>
</gene>
<feature type="transmembrane region" description="Helical" evidence="1">
    <location>
        <begin position="84"/>
        <end position="104"/>
    </location>
</feature>
<dbReference type="GO" id="GO:0006888">
    <property type="term" value="P:endoplasmic reticulum to Golgi vesicle-mediated transport"/>
    <property type="evidence" value="ECO:0000318"/>
    <property type="project" value="GO_Central"/>
</dbReference>
<dbReference type="OrthoDB" id="435607at2759"/>
<reference evidence="2 3" key="1">
    <citation type="journal article" date="2009" name="Nat. Genet.">
        <title>The genome of the cucumber, Cucumis sativus L.</title>
        <authorList>
            <person name="Huang S."/>
            <person name="Li R."/>
            <person name="Zhang Z."/>
            <person name="Li L."/>
            <person name="Gu X."/>
            <person name="Fan W."/>
            <person name="Lucas W.J."/>
            <person name="Wang X."/>
            <person name="Xie B."/>
            <person name="Ni P."/>
            <person name="Ren Y."/>
            <person name="Zhu H."/>
            <person name="Li J."/>
            <person name="Lin K."/>
            <person name="Jin W."/>
            <person name="Fei Z."/>
            <person name="Li G."/>
            <person name="Staub J."/>
            <person name="Kilian A."/>
            <person name="van der Vossen E.A."/>
            <person name="Wu Y."/>
            <person name="Guo J."/>
            <person name="He J."/>
            <person name="Jia Z."/>
            <person name="Ren Y."/>
            <person name="Tian G."/>
            <person name="Lu Y."/>
            <person name="Ruan J."/>
            <person name="Qian W."/>
            <person name="Wang M."/>
            <person name="Huang Q."/>
            <person name="Li B."/>
            <person name="Xuan Z."/>
            <person name="Cao J."/>
            <person name="Asan"/>
            <person name="Wu Z."/>
            <person name="Zhang J."/>
            <person name="Cai Q."/>
            <person name="Bai Y."/>
            <person name="Zhao B."/>
            <person name="Han Y."/>
            <person name="Li Y."/>
            <person name="Li X."/>
            <person name="Wang S."/>
            <person name="Shi Q."/>
            <person name="Liu S."/>
            <person name="Cho W.K."/>
            <person name="Kim J.Y."/>
            <person name="Xu Y."/>
            <person name="Heller-Uszynska K."/>
            <person name="Miao H."/>
            <person name="Cheng Z."/>
            <person name="Zhang S."/>
            <person name="Wu J."/>
            <person name="Yang Y."/>
            <person name="Kang H."/>
            <person name="Li M."/>
            <person name="Liang H."/>
            <person name="Ren X."/>
            <person name="Shi Z."/>
            <person name="Wen M."/>
            <person name="Jian M."/>
            <person name="Yang H."/>
            <person name="Zhang G."/>
            <person name="Yang Z."/>
            <person name="Chen R."/>
            <person name="Liu S."/>
            <person name="Li J."/>
            <person name="Ma L."/>
            <person name="Liu H."/>
            <person name="Zhou Y."/>
            <person name="Zhao J."/>
            <person name="Fang X."/>
            <person name="Li G."/>
            <person name="Fang L."/>
            <person name="Li Y."/>
            <person name="Liu D."/>
            <person name="Zheng H."/>
            <person name="Zhang Y."/>
            <person name="Qin N."/>
            <person name="Li Z."/>
            <person name="Yang G."/>
            <person name="Yang S."/>
            <person name="Bolund L."/>
            <person name="Kristiansen K."/>
            <person name="Zheng H."/>
            <person name="Li S."/>
            <person name="Zhang X."/>
            <person name="Yang H."/>
            <person name="Wang J."/>
            <person name="Sun R."/>
            <person name="Zhang B."/>
            <person name="Jiang S."/>
            <person name="Wang J."/>
            <person name="Du Y."/>
            <person name="Li S."/>
        </authorList>
    </citation>
    <scope>NUCLEOTIDE SEQUENCE [LARGE SCALE GENOMIC DNA]</scope>
    <source>
        <strain evidence="3">cv. 9930</strain>
    </source>
</reference>
<comment type="subcellular location">
    <subcellularLocation>
        <location evidence="1">Endoplasmic reticulum membrane</location>
        <topology evidence="1">Multi-pass membrane protein</topology>
    </subcellularLocation>
</comment>
<evidence type="ECO:0000313" key="3">
    <source>
        <dbReference type="Proteomes" id="UP000029981"/>
    </source>
</evidence>
<dbReference type="eggNOG" id="KOG1962">
    <property type="taxonomic scope" value="Eukaryota"/>
</dbReference>
<keyword evidence="1" id="KW-0931">ER-Golgi transport</keyword>
<dbReference type="STRING" id="3659.A0A0A0KNS5"/>
<dbReference type="AlphaFoldDB" id="A0A0A0KNS5"/>
<dbReference type="Gramene" id="KGN51300">
    <property type="protein sequence ID" value="KGN51300"/>
    <property type="gene ID" value="Csa_5G515050"/>
</dbReference>
<dbReference type="InterPro" id="IPR008417">
    <property type="entry name" value="BAP29/BAP31"/>
</dbReference>
<dbReference type="EMBL" id="CM002926">
    <property type="protein sequence ID" value="KGN51300.1"/>
    <property type="molecule type" value="Genomic_DNA"/>
</dbReference>
<comment type="function">
    <text evidence="1">May play a role in anterograde transport of membrane proteins from the endoplasmic reticulum to the Golgi.</text>
</comment>
<dbReference type="GO" id="GO:0070973">
    <property type="term" value="P:protein localization to endoplasmic reticulum exit site"/>
    <property type="evidence" value="ECO:0000318"/>
    <property type="project" value="GO_Central"/>
</dbReference>
<reference evidence="2 3" key="4">
    <citation type="journal article" date="2011" name="BMC Genomics">
        <title>RNA-Seq improves annotation of protein-coding genes in the cucumber genome.</title>
        <authorList>
            <person name="Li Z."/>
            <person name="Zhang Z."/>
            <person name="Yan P."/>
            <person name="Huang S."/>
            <person name="Fei Z."/>
            <person name="Lin K."/>
        </authorList>
    </citation>
    <scope>NUCLEOTIDE SEQUENCE [LARGE SCALE GENOMIC DNA]</scope>
    <source>
        <strain evidence="3">cv. 9930</strain>
    </source>
</reference>
<proteinExistence type="inferred from homology"/>
<reference evidence="2 3" key="3">
    <citation type="journal article" date="2010" name="BMC Genomics">
        <title>Transcriptome sequencing and comparative analysis of cucumber flowers with different sex types.</title>
        <authorList>
            <person name="Guo S."/>
            <person name="Zheng Y."/>
            <person name="Joung J.G."/>
            <person name="Liu S."/>
            <person name="Zhang Z."/>
            <person name="Crasta O.R."/>
            <person name="Sobral B.W."/>
            <person name="Xu Y."/>
            <person name="Huang S."/>
            <person name="Fei Z."/>
        </authorList>
    </citation>
    <scope>NUCLEOTIDE SEQUENCE [LARGE SCALE GENOMIC DNA]</scope>
    <source>
        <strain evidence="3">cv. 9930</strain>
    </source>
</reference>
<comment type="similarity">
    <text evidence="1">Belongs to the BCAP29/BCAP31 family.</text>
</comment>
<dbReference type="PANTHER" id="PTHR12701:SF18">
    <property type="entry name" value="ENDOPLASMIC RETICULUM TRANSMEMBRANE PROTEIN"/>
    <property type="match status" value="1"/>
</dbReference>
<evidence type="ECO:0000313" key="2">
    <source>
        <dbReference type="EMBL" id="KGN51300.1"/>
    </source>
</evidence>
<dbReference type="Proteomes" id="UP000029981">
    <property type="component" value="Chromosome 5"/>
</dbReference>
<evidence type="ECO:0000256" key="1">
    <source>
        <dbReference type="RuleBase" id="RU367026"/>
    </source>
</evidence>